<dbReference type="Gene3D" id="3.40.50.720">
    <property type="entry name" value="NAD(P)-binding Rossmann-like Domain"/>
    <property type="match status" value="1"/>
</dbReference>
<evidence type="ECO:0000313" key="2">
    <source>
        <dbReference type="EMBL" id="MEC5387908.1"/>
    </source>
</evidence>
<gene>
    <name evidence="2" type="ORF">VVD49_19400</name>
</gene>
<feature type="domain" description="NAD-dependent epimerase/dehydratase" evidence="1">
    <location>
        <begin position="3"/>
        <end position="212"/>
    </location>
</feature>
<dbReference type="PANTHER" id="PTHR48079">
    <property type="entry name" value="PROTEIN YEEZ"/>
    <property type="match status" value="1"/>
</dbReference>
<dbReference type="EMBL" id="JAYXHS010000004">
    <property type="protein sequence ID" value="MEC5387908.1"/>
    <property type="molecule type" value="Genomic_DNA"/>
</dbReference>
<dbReference type="SUPFAM" id="SSF51735">
    <property type="entry name" value="NAD(P)-binding Rossmann-fold domains"/>
    <property type="match status" value="1"/>
</dbReference>
<evidence type="ECO:0000259" key="1">
    <source>
        <dbReference type="Pfam" id="PF01370"/>
    </source>
</evidence>
<dbReference type="RefSeq" id="WP_327600882.1">
    <property type="nucleotide sequence ID" value="NZ_JAYXHS010000004.1"/>
</dbReference>
<dbReference type="InterPro" id="IPR001509">
    <property type="entry name" value="Epimerase_deHydtase"/>
</dbReference>
<protein>
    <submittedName>
        <fullName evidence="2">NAD-dependent epimerase/dehydratase family protein</fullName>
    </submittedName>
</protein>
<dbReference type="InterPro" id="IPR051783">
    <property type="entry name" value="NAD(P)-dependent_oxidoreduct"/>
</dbReference>
<evidence type="ECO:0000313" key="3">
    <source>
        <dbReference type="Proteomes" id="UP001331561"/>
    </source>
</evidence>
<sequence length="340" mass="38338">MKVLVLGGTGVISRAITAQLLADGHEVTLFNRGRRTTPASSDVRQIIGDRNDREAFLQRMQAEQFDVVIDMICFTPEDARSSIETFIGRVQQLIVCSSSLAYQRPYRAVPIREDVERLCEDPSSTFPRAFDKAEMERYLQQLMRDGQPITIIRPSFTLGTGTSAFGVLRQNYGVVDRIHKGKPLVMFGDGNNPWSFTFTPDIALAFAGAVGNRATYGQHYHATSEECTVWKDAYLTLGRILGKEVELFHMSSQALMHAAPKMNLHLFHEKSHAGLFDNSKIRRDIPGFRPRISLEQGLRDLVAWYEAEANTVDPVKDALEDRLYAAHMSLLKQIENIYPD</sequence>
<accession>A0ABU6K7Y8</accession>
<dbReference type="Proteomes" id="UP001331561">
    <property type="component" value="Unassembled WGS sequence"/>
</dbReference>
<name>A0ABU6K7Y8_9RHOO</name>
<dbReference type="Pfam" id="PF01370">
    <property type="entry name" value="Epimerase"/>
    <property type="match status" value="1"/>
</dbReference>
<organism evidence="2 3">
    <name type="scientific">Uliginosibacterium silvisoli</name>
    <dbReference type="NCBI Taxonomy" id="3114758"/>
    <lineage>
        <taxon>Bacteria</taxon>
        <taxon>Pseudomonadati</taxon>
        <taxon>Pseudomonadota</taxon>
        <taxon>Betaproteobacteria</taxon>
        <taxon>Rhodocyclales</taxon>
        <taxon>Zoogloeaceae</taxon>
        <taxon>Uliginosibacterium</taxon>
    </lineage>
</organism>
<proteinExistence type="predicted"/>
<reference evidence="2 3" key="1">
    <citation type="submission" date="2024-01" db="EMBL/GenBank/DDBJ databases">
        <title>Uliginosibacterium soil sp. nov.</title>
        <authorList>
            <person name="Lv Y."/>
        </authorList>
    </citation>
    <scope>NUCLEOTIDE SEQUENCE [LARGE SCALE GENOMIC DNA]</scope>
    <source>
        <strain evidence="2 3">H3</strain>
    </source>
</reference>
<dbReference type="PANTHER" id="PTHR48079:SF6">
    <property type="entry name" value="NAD(P)-BINDING DOMAIN-CONTAINING PROTEIN-RELATED"/>
    <property type="match status" value="1"/>
</dbReference>
<dbReference type="InterPro" id="IPR036291">
    <property type="entry name" value="NAD(P)-bd_dom_sf"/>
</dbReference>
<keyword evidence="3" id="KW-1185">Reference proteome</keyword>
<comment type="caution">
    <text evidence="2">The sequence shown here is derived from an EMBL/GenBank/DDBJ whole genome shotgun (WGS) entry which is preliminary data.</text>
</comment>